<accession>A0A834NZ56</accession>
<feature type="repeat" description="TPR" evidence="5">
    <location>
        <begin position="131"/>
        <end position="164"/>
    </location>
</feature>
<dbReference type="Pfam" id="PF13877">
    <property type="entry name" value="RPAP3_C"/>
    <property type="match status" value="1"/>
</dbReference>
<evidence type="ECO:0000256" key="1">
    <source>
        <dbReference type="ARBA" id="ARBA00022737"/>
    </source>
</evidence>
<dbReference type="SUPFAM" id="SSF48452">
    <property type="entry name" value="TPR-like"/>
    <property type="match status" value="1"/>
</dbReference>
<gene>
    <name evidence="8" type="ORF">H0235_009745</name>
</gene>
<evidence type="ECO:0000313" key="8">
    <source>
        <dbReference type="EMBL" id="KAF7421909.1"/>
    </source>
</evidence>
<keyword evidence="2 5" id="KW-0802">TPR repeat</keyword>
<dbReference type="Pfam" id="PF07719">
    <property type="entry name" value="TPR_2"/>
    <property type="match status" value="1"/>
</dbReference>
<feature type="coiled-coil region" evidence="6">
    <location>
        <begin position="26"/>
        <end position="53"/>
    </location>
</feature>
<dbReference type="Proteomes" id="UP000600918">
    <property type="component" value="Unassembled WGS sequence"/>
</dbReference>
<proteinExistence type="inferred from homology"/>
<sequence>MRIVLSMSVDKSILLQKQVKDNSEDLQTEFLDLKNWEKEMKRKDQELRNQNTDQVNILPPIRSKKKKVVQKTVTKEEKCNTNIKRIKSSDYSAWDKFDVEKACKEIDKTDSSEESEEELNEDELTKKHDLATEHKQKGNIFVQQKKWDNAIACYSEAIKIFPYDAVFYANRALCHLKKDNLYSAEADCSTAIQLDSTYTKAYHRRAITRLELKQYKEAKEDLEKILKLEPSNKEAQIKLAQVNKKLEAKPIIISEENALKETSVVKNIGEKIWNPNNKINKEINNKKLEQDVVNKTIKTKTKYMQIPNWLPEKDNVEIVEPIVKPPHLHSKRSMKRIVVQDAEFGIASCKNETIPINTTDNIQQAESSNIVDKVIIENNSLIKPLEVEKNVSIDLPKVPKTAVQFLIDWRKNKSSQYHYHYLKQLPLNSLPKIFQDSMESDIFSEILDTLRIEFIPQKDSVYQYLKDLSQVKRFRALIMFINNAEKNGIKTLLEYCKNTENKSEEEIEELYKAYEI</sequence>
<evidence type="ECO:0000256" key="6">
    <source>
        <dbReference type="SAM" id="Coils"/>
    </source>
</evidence>
<dbReference type="Pfam" id="PF13414">
    <property type="entry name" value="TPR_11"/>
    <property type="match status" value="1"/>
</dbReference>
<feature type="domain" description="RNA-polymerase II-associated protein 3-like C-terminal" evidence="7">
    <location>
        <begin position="399"/>
        <end position="486"/>
    </location>
</feature>
<evidence type="ECO:0000256" key="4">
    <source>
        <dbReference type="ARBA" id="ARBA00040133"/>
    </source>
</evidence>
<dbReference type="InterPro" id="IPR025986">
    <property type="entry name" value="RPAP3-like_C"/>
</dbReference>
<dbReference type="InterPro" id="IPR051966">
    <property type="entry name" value="RPAP3"/>
</dbReference>
<dbReference type="PROSITE" id="PS50005">
    <property type="entry name" value="TPR"/>
    <property type="match status" value="2"/>
</dbReference>
<dbReference type="PANTHER" id="PTHR46423">
    <property type="entry name" value="RNA POLYMERASE II-ASSOCIATED PROTEIN 3"/>
    <property type="match status" value="1"/>
</dbReference>
<evidence type="ECO:0000313" key="9">
    <source>
        <dbReference type="Proteomes" id="UP000600918"/>
    </source>
</evidence>
<keyword evidence="6" id="KW-0175">Coiled coil</keyword>
<dbReference type="EMBL" id="JACSDY010000008">
    <property type="protein sequence ID" value="KAF7421909.1"/>
    <property type="molecule type" value="Genomic_DNA"/>
</dbReference>
<dbReference type="PANTHER" id="PTHR46423:SF1">
    <property type="entry name" value="RNA POLYMERASE II-ASSOCIATED PROTEIN 3"/>
    <property type="match status" value="1"/>
</dbReference>
<evidence type="ECO:0000256" key="3">
    <source>
        <dbReference type="ARBA" id="ARBA00038275"/>
    </source>
</evidence>
<organism evidence="8 9">
    <name type="scientific">Vespula pensylvanica</name>
    <name type="common">Western yellow jacket</name>
    <name type="synonym">Wasp</name>
    <dbReference type="NCBI Taxonomy" id="30213"/>
    <lineage>
        <taxon>Eukaryota</taxon>
        <taxon>Metazoa</taxon>
        <taxon>Ecdysozoa</taxon>
        <taxon>Arthropoda</taxon>
        <taxon>Hexapoda</taxon>
        <taxon>Insecta</taxon>
        <taxon>Pterygota</taxon>
        <taxon>Neoptera</taxon>
        <taxon>Endopterygota</taxon>
        <taxon>Hymenoptera</taxon>
        <taxon>Apocrita</taxon>
        <taxon>Aculeata</taxon>
        <taxon>Vespoidea</taxon>
        <taxon>Vespidae</taxon>
        <taxon>Vespinae</taxon>
        <taxon>Vespula</taxon>
    </lineage>
</organism>
<dbReference type="SMART" id="SM00028">
    <property type="entry name" value="TPR"/>
    <property type="match status" value="3"/>
</dbReference>
<comment type="similarity">
    <text evidence="3">Belongs to the RPAP3 family.</text>
</comment>
<reference evidence="8" key="1">
    <citation type="journal article" date="2020" name="G3 (Bethesda)">
        <title>High-Quality Assemblies for Three Invasive Social Wasps from the &lt;i&gt;Vespula&lt;/i&gt; Genus.</title>
        <authorList>
            <person name="Harrop T.W.R."/>
            <person name="Guhlin J."/>
            <person name="McLaughlin G.M."/>
            <person name="Permina E."/>
            <person name="Stockwell P."/>
            <person name="Gilligan J."/>
            <person name="Le Lec M.F."/>
            <person name="Gruber M.A.M."/>
            <person name="Quinn O."/>
            <person name="Lovegrove M."/>
            <person name="Duncan E.J."/>
            <person name="Remnant E.J."/>
            <person name="Van Eeckhoven J."/>
            <person name="Graham B."/>
            <person name="Knapp R.A."/>
            <person name="Langford K.W."/>
            <person name="Kronenberg Z."/>
            <person name="Press M.O."/>
            <person name="Eacker S.M."/>
            <person name="Wilson-Rankin E.E."/>
            <person name="Purcell J."/>
            <person name="Lester P.J."/>
            <person name="Dearden P.K."/>
        </authorList>
    </citation>
    <scope>NUCLEOTIDE SEQUENCE</scope>
    <source>
        <strain evidence="8">Volc-1</strain>
    </source>
</reference>
<protein>
    <recommendedName>
        <fullName evidence="4">RNA polymerase II-associated protein 3</fullName>
    </recommendedName>
</protein>
<evidence type="ECO:0000259" key="7">
    <source>
        <dbReference type="Pfam" id="PF13877"/>
    </source>
</evidence>
<name>A0A834NZ56_VESPE</name>
<dbReference type="InterPro" id="IPR011990">
    <property type="entry name" value="TPR-like_helical_dom_sf"/>
</dbReference>
<dbReference type="AlphaFoldDB" id="A0A834NZ56"/>
<dbReference type="Gene3D" id="1.25.40.10">
    <property type="entry name" value="Tetratricopeptide repeat domain"/>
    <property type="match status" value="1"/>
</dbReference>
<dbReference type="GO" id="GO:0101031">
    <property type="term" value="C:protein folding chaperone complex"/>
    <property type="evidence" value="ECO:0007669"/>
    <property type="project" value="TreeGrafter"/>
</dbReference>
<keyword evidence="9" id="KW-1185">Reference proteome</keyword>
<comment type="caution">
    <text evidence="8">The sequence shown here is derived from an EMBL/GenBank/DDBJ whole genome shotgun (WGS) entry which is preliminary data.</text>
</comment>
<evidence type="ECO:0000256" key="5">
    <source>
        <dbReference type="PROSITE-ProRule" id="PRU00339"/>
    </source>
</evidence>
<evidence type="ECO:0000256" key="2">
    <source>
        <dbReference type="ARBA" id="ARBA00022803"/>
    </source>
</evidence>
<keyword evidence="1" id="KW-0677">Repeat</keyword>
<feature type="repeat" description="TPR" evidence="5">
    <location>
        <begin position="199"/>
        <end position="232"/>
    </location>
</feature>
<dbReference type="InterPro" id="IPR013105">
    <property type="entry name" value="TPR_2"/>
</dbReference>
<dbReference type="InterPro" id="IPR019734">
    <property type="entry name" value="TPR_rpt"/>
</dbReference>